<feature type="coiled-coil region" evidence="14">
    <location>
        <begin position="439"/>
        <end position="473"/>
    </location>
</feature>
<dbReference type="GO" id="GO:0051028">
    <property type="term" value="P:mRNA transport"/>
    <property type="evidence" value="ECO:0007669"/>
    <property type="project" value="UniProtKB-KW"/>
</dbReference>
<reference evidence="17" key="1">
    <citation type="submission" date="2020-11" db="EMBL/GenBank/DDBJ databases">
        <authorList>
            <consortium name="DOE Joint Genome Institute"/>
            <person name="Ahrendt S."/>
            <person name="Riley R."/>
            <person name="Andreopoulos W."/>
            <person name="Labutti K."/>
            <person name="Pangilinan J."/>
            <person name="Ruiz-Duenas F.J."/>
            <person name="Barrasa J.M."/>
            <person name="Sanchez-Garcia M."/>
            <person name="Camarero S."/>
            <person name="Miyauchi S."/>
            <person name="Serrano A."/>
            <person name="Linde D."/>
            <person name="Babiker R."/>
            <person name="Drula E."/>
            <person name="Ayuso-Fernandez I."/>
            <person name="Pacheco R."/>
            <person name="Padilla G."/>
            <person name="Ferreira P."/>
            <person name="Barriuso J."/>
            <person name="Kellner H."/>
            <person name="Castanera R."/>
            <person name="Alfaro M."/>
            <person name="Ramirez L."/>
            <person name="Pisabarro A.G."/>
            <person name="Kuo A."/>
            <person name="Tritt A."/>
            <person name="Lipzen A."/>
            <person name="He G."/>
            <person name="Yan M."/>
            <person name="Ng V."/>
            <person name="Cullen D."/>
            <person name="Martin F."/>
            <person name="Rosso M.-N."/>
            <person name="Henrissat B."/>
            <person name="Hibbett D."/>
            <person name="Martinez A.T."/>
            <person name="Grigoriev I.V."/>
        </authorList>
    </citation>
    <scope>NUCLEOTIDE SEQUENCE</scope>
    <source>
        <strain evidence="17">CIRM-BRFM 674</strain>
    </source>
</reference>
<evidence type="ECO:0000256" key="6">
    <source>
        <dbReference type="ARBA" id="ARBA00022816"/>
    </source>
</evidence>
<evidence type="ECO:0000256" key="15">
    <source>
        <dbReference type="SAM" id="MobiDB-lite"/>
    </source>
</evidence>
<evidence type="ECO:0000256" key="14">
    <source>
        <dbReference type="SAM" id="Coils"/>
    </source>
</evidence>
<organism evidence="17 18">
    <name type="scientific">Pholiota conissans</name>
    <dbReference type="NCBI Taxonomy" id="109636"/>
    <lineage>
        <taxon>Eukaryota</taxon>
        <taxon>Fungi</taxon>
        <taxon>Dikarya</taxon>
        <taxon>Basidiomycota</taxon>
        <taxon>Agaricomycotina</taxon>
        <taxon>Agaricomycetes</taxon>
        <taxon>Agaricomycetidae</taxon>
        <taxon>Agaricales</taxon>
        <taxon>Agaricineae</taxon>
        <taxon>Strophariaceae</taxon>
        <taxon>Pholiota</taxon>
    </lineage>
</organism>
<evidence type="ECO:0000256" key="4">
    <source>
        <dbReference type="ARBA" id="ARBA00005911"/>
    </source>
</evidence>
<proteinExistence type="inferred from homology"/>
<protein>
    <recommendedName>
        <fullName evidence="11">Nucleoporin NSP1</fullName>
    </recommendedName>
    <alternativeName>
        <fullName evidence="12">Nuclear pore protein NSP1</fullName>
    </alternativeName>
    <alternativeName>
        <fullName evidence="13">Nucleoskeletal-like protein</fullName>
    </alternativeName>
</protein>
<keyword evidence="14" id="KW-0175">Coiled coil</keyword>
<gene>
    <name evidence="17" type="ORF">BDN70DRAFT_918003</name>
</gene>
<feature type="compositionally biased region" description="Polar residues" evidence="15">
    <location>
        <begin position="1"/>
        <end position="36"/>
    </location>
</feature>
<dbReference type="PANTHER" id="PTHR12084">
    <property type="entry name" value="NUCLEAR PORE GLYCOPROTEIN P62-RELATED"/>
    <property type="match status" value="1"/>
</dbReference>
<evidence type="ECO:0000256" key="8">
    <source>
        <dbReference type="ARBA" id="ARBA00023010"/>
    </source>
</evidence>
<evidence type="ECO:0000256" key="5">
    <source>
        <dbReference type="ARBA" id="ARBA00022448"/>
    </source>
</evidence>
<dbReference type="FunFam" id="1.20.5.170:FF:000040">
    <property type="entry name" value="Nuclear pore glycoprotein p62"/>
    <property type="match status" value="1"/>
</dbReference>
<evidence type="ECO:0000256" key="1">
    <source>
        <dbReference type="ARBA" id="ARBA00004335"/>
    </source>
</evidence>
<keyword evidence="10" id="KW-0539">Nucleus</keyword>
<comment type="subcellular location">
    <subcellularLocation>
        <location evidence="1">Nucleus membrane</location>
        <topology evidence="1">Peripheral membrane protein</topology>
        <orientation evidence="1">Cytoplasmic side</orientation>
    </subcellularLocation>
    <subcellularLocation>
        <location evidence="3">Nucleus membrane</location>
        <topology evidence="3">Peripheral membrane protein</topology>
        <orientation evidence="3">Nucleoplasmic side</orientation>
    </subcellularLocation>
    <subcellularLocation>
        <location evidence="2">Nucleus</location>
        <location evidence="2">Nuclear pore complex</location>
    </subcellularLocation>
</comment>
<evidence type="ECO:0000256" key="11">
    <source>
        <dbReference type="ARBA" id="ARBA00068864"/>
    </source>
</evidence>
<evidence type="ECO:0000313" key="18">
    <source>
        <dbReference type="Proteomes" id="UP000807469"/>
    </source>
</evidence>
<dbReference type="Pfam" id="PF13634">
    <property type="entry name" value="Nucleoporin_FG"/>
    <property type="match status" value="2"/>
</dbReference>
<feature type="region of interest" description="Disordered" evidence="15">
    <location>
        <begin position="154"/>
        <end position="314"/>
    </location>
</feature>
<feature type="region of interest" description="Disordered" evidence="15">
    <location>
        <begin position="1"/>
        <end position="50"/>
    </location>
</feature>
<feature type="compositionally biased region" description="Gly residues" evidence="15">
    <location>
        <begin position="259"/>
        <end position="268"/>
    </location>
</feature>
<dbReference type="InterPro" id="IPR025574">
    <property type="entry name" value="Nucleoporin_FG_rpt"/>
</dbReference>
<feature type="compositionally biased region" description="Basic and acidic residues" evidence="15">
    <location>
        <begin position="346"/>
        <end position="363"/>
    </location>
</feature>
<keyword evidence="7" id="KW-0653">Protein transport</keyword>
<comment type="caution">
    <text evidence="17">The sequence shown here is derived from an EMBL/GenBank/DDBJ whole genome shotgun (WGS) entry which is preliminary data.</text>
</comment>
<name>A0A9P5ZDH7_9AGAR</name>
<dbReference type="InterPro" id="IPR007758">
    <property type="entry name" value="Nucleoporin_NSP1_C"/>
</dbReference>
<feature type="compositionally biased region" description="Low complexity" evidence="15">
    <location>
        <begin position="162"/>
        <end position="177"/>
    </location>
</feature>
<dbReference type="PANTHER" id="PTHR12084:SF0">
    <property type="entry name" value="NUCLEAR PORE GLYCOPROTEIN P62"/>
    <property type="match status" value="1"/>
</dbReference>
<dbReference type="GO" id="GO:0005543">
    <property type="term" value="F:phospholipid binding"/>
    <property type="evidence" value="ECO:0007669"/>
    <property type="project" value="TreeGrafter"/>
</dbReference>
<dbReference type="GO" id="GO:0031965">
    <property type="term" value="C:nuclear membrane"/>
    <property type="evidence" value="ECO:0007669"/>
    <property type="project" value="UniProtKB-SubCell"/>
</dbReference>
<keyword evidence="6" id="KW-0509">mRNA transport</keyword>
<evidence type="ECO:0000259" key="16">
    <source>
        <dbReference type="Pfam" id="PF05064"/>
    </source>
</evidence>
<feature type="compositionally biased region" description="Low complexity" evidence="15">
    <location>
        <begin position="211"/>
        <end position="255"/>
    </location>
</feature>
<dbReference type="Proteomes" id="UP000807469">
    <property type="component" value="Unassembled WGS sequence"/>
</dbReference>
<evidence type="ECO:0000256" key="2">
    <source>
        <dbReference type="ARBA" id="ARBA00004567"/>
    </source>
</evidence>
<evidence type="ECO:0000256" key="13">
    <source>
        <dbReference type="ARBA" id="ARBA00081079"/>
    </source>
</evidence>
<evidence type="ECO:0000256" key="3">
    <source>
        <dbReference type="ARBA" id="ARBA00004620"/>
    </source>
</evidence>
<sequence length="598" mass="59613">MSFFSTPPATANSSNTGGNIFGSLTANSTGSKNSAPSAFGTPAGGSVFGGGAASNATGTNIFGNASSSGAPASTGGGLFGANTPSSTSTPAAPADSLFGAAATNAPKPTGGLFSGATISNPGAGGNLFGGASTPAVSTTGNLFAGGGTSATPSGGLFGGGTATNTATGATPTTNTNPLFGGASAFSLPKPGETTASTAKPAGTSFFSQPSTAPNGPSATGATGAASTAPAPLTGSTLFGLPTKPSTTPATTTPATQNLFGGGLFGQGGSSSTTQPTTAATSTTAAPGTGLFGTASAAKDKDAEKKDGDKKDAAPAGNGCSSCDFFTIDSSSQATPATGFNIFGSKPAEKKDDNAAPKNVDKKDAAAPATCITTSATSATIAVPPPSMLRGKSLEEIINRWTADLEHNIREFNKFAAEVSIWDRALIENGNNIAALFHHVQAAERQQNNINEALDHIEQQQKDLGSTLDAYEKASQDILGGQSGSLRSLDTGPADNERDKNYMLATDLHTHLDDLSGSLTQMISSVNSLSISSKPVNSADDPMSQIAQILSSHLESLQWIDGAVREVESKTMDVEKRMKESGHSVSGTGVKSRGFGVNR</sequence>
<dbReference type="GO" id="GO:0006405">
    <property type="term" value="P:RNA export from nucleus"/>
    <property type="evidence" value="ECO:0007669"/>
    <property type="project" value="TreeGrafter"/>
</dbReference>
<feature type="domain" description="Nucleoporin NSP1-like C-terminal" evidence="16">
    <location>
        <begin position="381"/>
        <end position="482"/>
    </location>
</feature>
<evidence type="ECO:0000256" key="12">
    <source>
        <dbReference type="ARBA" id="ARBA00078941"/>
    </source>
</evidence>
<evidence type="ECO:0000313" key="17">
    <source>
        <dbReference type="EMBL" id="KAF9483946.1"/>
    </source>
</evidence>
<feature type="compositionally biased region" description="Low complexity" evidence="15">
    <location>
        <begin position="269"/>
        <end position="288"/>
    </location>
</feature>
<keyword evidence="9" id="KW-0906">Nuclear pore complex</keyword>
<evidence type="ECO:0000256" key="9">
    <source>
        <dbReference type="ARBA" id="ARBA00023132"/>
    </source>
</evidence>
<evidence type="ECO:0000256" key="10">
    <source>
        <dbReference type="ARBA" id="ARBA00023242"/>
    </source>
</evidence>
<dbReference type="GO" id="GO:0044613">
    <property type="term" value="C:nuclear pore central transport channel"/>
    <property type="evidence" value="ECO:0007669"/>
    <property type="project" value="TreeGrafter"/>
</dbReference>
<dbReference type="AlphaFoldDB" id="A0A9P5ZDH7"/>
<dbReference type="GO" id="GO:0006606">
    <property type="term" value="P:protein import into nucleus"/>
    <property type="evidence" value="ECO:0007669"/>
    <property type="project" value="TreeGrafter"/>
</dbReference>
<comment type="similarity">
    <text evidence="4">Belongs to the nucleoporin NSP1/NUP62 family.</text>
</comment>
<accession>A0A9P5ZDH7</accession>
<feature type="region of interest" description="Disordered" evidence="15">
    <location>
        <begin position="339"/>
        <end position="363"/>
    </location>
</feature>
<keyword evidence="18" id="KW-1185">Reference proteome</keyword>
<dbReference type="Pfam" id="PF05064">
    <property type="entry name" value="Nsp1_C"/>
    <property type="match status" value="1"/>
</dbReference>
<dbReference type="EMBL" id="MU155148">
    <property type="protein sequence ID" value="KAF9483946.1"/>
    <property type="molecule type" value="Genomic_DNA"/>
</dbReference>
<dbReference type="InterPro" id="IPR026010">
    <property type="entry name" value="NSP1/NUP62"/>
</dbReference>
<dbReference type="GO" id="GO:0017056">
    <property type="term" value="F:structural constituent of nuclear pore"/>
    <property type="evidence" value="ECO:0007669"/>
    <property type="project" value="InterPro"/>
</dbReference>
<evidence type="ECO:0000256" key="7">
    <source>
        <dbReference type="ARBA" id="ARBA00022927"/>
    </source>
</evidence>
<dbReference type="OrthoDB" id="344345at2759"/>
<keyword evidence="5" id="KW-0813">Transport</keyword>
<feature type="region of interest" description="Disordered" evidence="15">
    <location>
        <begin position="575"/>
        <end position="598"/>
    </location>
</feature>
<dbReference type="Gene3D" id="1.20.5.170">
    <property type="match status" value="1"/>
</dbReference>
<feature type="compositionally biased region" description="Basic and acidic residues" evidence="15">
    <location>
        <begin position="297"/>
        <end position="312"/>
    </location>
</feature>
<keyword evidence="8" id="KW-0811">Translocation</keyword>